<reference evidence="3" key="1">
    <citation type="journal article" date="2019" name="Int. J. Syst. Evol. Microbiol.">
        <title>The Global Catalogue of Microorganisms (GCM) 10K type strain sequencing project: providing services to taxonomists for standard genome sequencing and annotation.</title>
        <authorList>
            <consortium name="The Broad Institute Genomics Platform"/>
            <consortium name="The Broad Institute Genome Sequencing Center for Infectious Disease"/>
            <person name="Wu L."/>
            <person name="Ma J."/>
        </authorList>
    </citation>
    <scope>NUCLEOTIDE SEQUENCE [LARGE SCALE GENOMIC DNA]</scope>
    <source>
        <strain evidence="3">CCUG 53903</strain>
    </source>
</reference>
<protein>
    <recommendedName>
        <fullName evidence="4">NodB homology domain-containing protein</fullName>
    </recommendedName>
</protein>
<sequence length="791" mass="84461">MRVVHGVAVFTALVLTALAGCGGGTDTTAAEGLASADDNGLPSLRALQPVPDEPATLAKPTPAATAPEAATDTGTELVAMALPATGDPGLLLLLLPDEQSVSDPRVRSWQDAASEVGVRLAPITDTEFMQLGAGANAYAGLVLPDSLHTRATDTLIEAITRYTSNGGNTLLSFDFGALLPNGFYPTTGGSRLNGLAGVDYVLYDALRDRTTGFGPVMALRSTLRALQVPPGKSLPYEPPMANAPLRVGAATETTGLQKAAGVSRTTALYLPVSPADPGGARGFDPQQFLGLRHADSSLPTTGKPPRREVVINYGRAFKAPPVPGVTTTALARTLRTRETSGDPTDTYTGYLLGPLMYPSYVTQGDFGGSAHPGQTALVSSPQFGLVAGINPVGLGQVLFVNLPLTYLKGRTDALPMHGFLHYFSHQLLRLAHLSAMPNGVAGITLDWHLDAKVAQAPTQRLIQKNVFREAGTLFSIDMTAGPDLLTAGDGLGWNLPANTAGKTMLRNFNNFGHAVGSHGGWIHNFYGPKVSEFNQFVSTGGACRNKATGVDNFEQCLVLNHKAVDNTINRASRSYSAPEGNNPPWAMDWLARRGVVATYFGGHTGLGVTRQYRDGVLLNPSIWVVPVTPNGLYATYEEFQGYQVPKANVIQWYRELMDFNIAQNTSRMVYAHPPGADAWFDVLSDMLGYARTQRQAGRLAWYTMPRLADFMTTRDRVTWSENRDAATGSIQFTAAHPVSLNEFTWRLPRSRYTSAPVLVSGNATVTGTDPTFWLVQAGAGTQLVFTAQPSS</sequence>
<name>A0ABW2SDH3_9BURK</name>
<keyword evidence="1" id="KW-0732">Signal</keyword>
<dbReference type="RefSeq" id="WP_382201476.1">
    <property type="nucleotide sequence ID" value="NZ_JBHTBZ010000035.1"/>
</dbReference>
<evidence type="ECO:0000313" key="2">
    <source>
        <dbReference type="EMBL" id="MFC7461355.1"/>
    </source>
</evidence>
<comment type="caution">
    <text evidence="2">The sequence shown here is derived from an EMBL/GenBank/DDBJ whole genome shotgun (WGS) entry which is preliminary data.</text>
</comment>
<gene>
    <name evidence="2" type="ORF">ACFQU0_13055</name>
</gene>
<dbReference type="InterPro" id="IPR029062">
    <property type="entry name" value="Class_I_gatase-like"/>
</dbReference>
<evidence type="ECO:0000256" key="1">
    <source>
        <dbReference type="SAM" id="SignalP"/>
    </source>
</evidence>
<dbReference type="EMBL" id="JBHTBZ010000035">
    <property type="protein sequence ID" value="MFC7461355.1"/>
    <property type="molecule type" value="Genomic_DNA"/>
</dbReference>
<feature type="chain" id="PRO_5047029760" description="NodB homology domain-containing protein" evidence="1">
    <location>
        <begin position="20"/>
        <end position="791"/>
    </location>
</feature>
<dbReference type="SUPFAM" id="SSF88713">
    <property type="entry name" value="Glycoside hydrolase/deacetylase"/>
    <property type="match status" value="1"/>
</dbReference>
<evidence type="ECO:0000313" key="3">
    <source>
        <dbReference type="Proteomes" id="UP001596457"/>
    </source>
</evidence>
<dbReference type="PROSITE" id="PS51257">
    <property type="entry name" value="PROKAR_LIPOPROTEIN"/>
    <property type="match status" value="1"/>
</dbReference>
<proteinExistence type="predicted"/>
<dbReference type="InterPro" id="IPR011330">
    <property type="entry name" value="Glyco_hydro/deAcase_b/a-brl"/>
</dbReference>
<feature type="signal peptide" evidence="1">
    <location>
        <begin position="1"/>
        <end position="19"/>
    </location>
</feature>
<organism evidence="2 3">
    <name type="scientific">Hydrogenophaga defluvii</name>
    <dbReference type="NCBI Taxonomy" id="249410"/>
    <lineage>
        <taxon>Bacteria</taxon>
        <taxon>Pseudomonadati</taxon>
        <taxon>Pseudomonadota</taxon>
        <taxon>Betaproteobacteria</taxon>
        <taxon>Burkholderiales</taxon>
        <taxon>Comamonadaceae</taxon>
        <taxon>Hydrogenophaga</taxon>
    </lineage>
</organism>
<keyword evidence="3" id="KW-1185">Reference proteome</keyword>
<evidence type="ECO:0008006" key="4">
    <source>
        <dbReference type="Google" id="ProtNLM"/>
    </source>
</evidence>
<dbReference type="Gene3D" id="3.40.50.880">
    <property type="match status" value="1"/>
</dbReference>
<dbReference type="Proteomes" id="UP001596457">
    <property type="component" value="Unassembled WGS sequence"/>
</dbReference>
<dbReference type="Gene3D" id="3.20.20.370">
    <property type="entry name" value="Glycoside hydrolase/deacetylase"/>
    <property type="match status" value="1"/>
</dbReference>
<accession>A0ABW2SDH3</accession>